<feature type="transmembrane region" description="Helical" evidence="6">
    <location>
        <begin position="410"/>
        <end position="431"/>
    </location>
</feature>
<evidence type="ECO:0000256" key="6">
    <source>
        <dbReference type="SAM" id="Phobius"/>
    </source>
</evidence>
<dbReference type="Pfam" id="PF07690">
    <property type="entry name" value="MFS_1"/>
    <property type="match status" value="1"/>
</dbReference>
<evidence type="ECO:0000313" key="8">
    <source>
        <dbReference type="EMBL" id="MCS0629942.1"/>
    </source>
</evidence>
<keyword evidence="4 6" id="KW-1133">Transmembrane helix</keyword>
<evidence type="ECO:0000256" key="5">
    <source>
        <dbReference type="ARBA" id="ARBA00023136"/>
    </source>
</evidence>
<evidence type="ECO:0000256" key="4">
    <source>
        <dbReference type="ARBA" id="ARBA00022989"/>
    </source>
</evidence>
<feature type="transmembrane region" description="Helical" evidence="6">
    <location>
        <begin position="345"/>
        <end position="367"/>
    </location>
</feature>
<keyword evidence="5 6" id="KW-0472">Membrane</keyword>
<reference evidence="8" key="1">
    <citation type="submission" date="2022-08" db="EMBL/GenBank/DDBJ databases">
        <title>Reclassification of Massilia species as members of the genera Telluria, Duganella, Pseudoduganella, Mokoshia gen. nov. and Zemynaea gen. nov. using orthogonal and non-orthogonal genome-based approaches.</title>
        <authorList>
            <person name="Bowman J.P."/>
        </authorList>
    </citation>
    <scope>NUCLEOTIDE SEQUENCE</scope>
    <source>
        <strain evidence="8">LMG 11547</strain>
    </source>
</reference>
<comment type="caution">
    <text evidence="8">The sequence shown here is derived from an EMBL/GenBank/DDBJ whole genome shotgun (WGS) entry which is preliminary data.</text>
</comment>
<evidence type="ECO:0000256" key="3">
    <source>
        <dbReference type="ARBA" id="ARBA00022692"/>
    </source>
</evidence>
<organism evidence="8 9">
    <name type="scientific">Telluria mixta</name>
    <dbReference type="NCBI Taxonomy" id="34071"/>
    <lineage>
        <taxon>Bacteria</taxon>
        <taxon>Pseudomonadati</taxon>
        <taxon>Pseudomonadota</taxon>
        <taxon>Betaproteobacteria</taxon>
        <taxon>Burkholderiales</taxon>
        <taxon>Oxalobacteraceae</taxon>
        <taxon>Telluria group</taxon>
        <taxon>Telluria</taxon>
    </lineage>
</organism>
<feature type="transmembrane region" description="Helical" evidence="6">
    <location>
        <begin position="21"/>
        <end position="45"/>
    </location>
</feature>
<dbReference type="InterPro" id="IPR036259">
    <property type="entry name" value="MFS_trans_sf"/>
</dbReference>
<feature type="transmembrane region" description="Helical" evidence="6">
    <location>
        <begin position="65"/>
        <end position="86"/>
    </location>
</feature>
<dbReference type="PANTHER" id="PTHR23505:SF79">
    <property type="entry name" value="PROTEIN SPINSTER"/>
    <property type="match status" value="1"/>
</dbReference>
<dbReference type="SUPFAM" id="SSF103473">
    <property type="entry name" value="MFS general substrate transporter"/>
    <property type="match status" value="1"/>
</dbReference>
<dbReference type="InterPro" id="IPR011701">
    <property type="entry name" value="MFS"/>
</dbReference>
<dbReference type="Gene3D" id="1.20.1250.20">
    <property type="entry name" value="MFS general substrate transporter like domains"/>
    <property type="match status" value="1"/>
</dbReference>
<sequence length="454" mass="46287">MDKHVLHFPTPALPAASRAHGLAACYGLLVLVIASIFSALDRQILVLLAEPMRQGLGLSDTRLGLLQGVGITLLAGALAVPFGWLADRYGRRTLLGICLLLWGAGTAACGLAHDFSTLFVGAIGLGIGESGVTPIVYGLIPEIVPERRRGLANGIYTLAAILGAGLGMSLSGALVQALDDARPLLPTALRTLELWRLAFLATALAGPVLALAVWLIRLHPGHRSDDAPQDTARPALRAYVSAHRRTMVSVFAGSGLLTMGIAAGANWAPIVAAREFGATPGEVGEGIGAAYLLGTLAGAVLGAAGVRLLRRRAGLATPVRVITVGATVAGLASVLMPAVPGVAGLYVLFGLQVAALIAGSVLVPTLLQDMTPAALRSRLIAIGTGVTLGLGALSPVLVGGLSDLMQGSAHGLLFAMAGVGATAFLVSAAIMRTAEKPFLHTVDDIHPELAAKTA</sequence>
<feature type="domain" description="Major facilitator superfamily (MFS) profile" evidence="7">
    <location>
        <begin position="27"/>
        <end position="435"/>
    </location>
</feature>
<evidence type="ECO:0000259" key="7">
    <source>
        <dbReference type="PROSITE" id="PS50850"/>
    </source>
</evidence>
<dbReference type="InterPro" id="IPR044770">
    <property type="entry name" value="MFS_spinster-like"/>
</dbReference>
<feature type="transmembrane region" description="Helical" evidence="6">
    <location>
        <begin position="288"/>
        <end position="309"/>
    </location>
</feature>
<feature type="transmembrane region" description="Helical" evidence="6">
    <location>
        <begin position="93"/>
        <end position="113"/>
    </location>
</feature>
<dbReference type="RefSeq" id="WP_259449034.1">
    <property type="nucleotide sequence ID" value="NZ_CP119520.1"/>
</dbReference>
<gene>
    <name evidence="8" type="ORF">NX786_11425</name>
</gene>
<feature type="transmembrane region" description="Helical" evidence="6">
    <location>
        <begin position="194"/>
        <end position="216"/>
    </location>
</feature>
<feature type="transmembrane region" description="Helical" evidence="6">
    <location>
        <begin position="119"/>
        <end position="140"/>
    </location>
</feature>
<dbReference type="InterPro" id="IPR020846">
    <property type="entry name" value="MFS_dom"/>
</dbReference>
<feature type="transmembrane region" description="Helical" evidence="6">
    <location>
        <begin position="152"/>
        <end position="174"/>
    </location>
</feature>
<comment type="subcellular location">
    <subcellularLocation>
        <location evidence="1">Membrane</location>
        <topology evidence="1">Multi-pass membrane protein</topology>
    </subcellularLocation>
</comment>
<proteinExistence type="predicted"/>
<name>A0ABT2BYD2_9BURK</name>
<protein>
    <submittedName>
        <fullName evidence="8">MFS transporter</fullName>
    </submittedName>
</protein>
<dbReference type="PANTHER" id="PTHR23505">
    <property type="entry name" value="SPINSTER"/>
    <property type="match status" value="1"/>
</dbReference>
<keyword evidence="2" id="KW-0813">Transport</keyword>
<evidence type="ECO:0000313" key="9">
    <source>
        <dbReference type="Proteomes" id="UP001165263"/>
    </source>
</evidence>
<feature type="transmembrane region" description="Helical" evidence="6">
    <location>
        <begin position="321"/>
        <end position="339"/>
    </location>
</feature>
<accession>A0ABT2BYD2</accession>
<keyword evidence="9" id="KW-1185">Reference proteome</keyword>
<dbReference type="PROSITE" id="PS50850">
    <property type="entry name" value="MFS"/>
    <property type="match status" value="1"/>
</dbReference>
<feature type="transmembrane region" description="Helical" evidence="6">
    <location>
        <begin position="379"/>
        <end position="398"/>
    </location>
</feature>
<dbReference type="EMBL" id="JANUHC010000003">
    <property type="protein sequence ID" value="MCS0629942.1"/>
    <property type="molecule type" value="Genomic_DNA"/>
</dbReference>
<evidence type="ECO:0000256" key="1">
    <source>
        <dbReference type="ARBA" id="ARBA00004141"/>
    </source>
</evidence>
<dbReference type="Proteomes" id="UP001165263">
    <property type="component" value="Unassembled WGS sequence"/>
</dbReference>
<feature type="transmembrane region" description="Helical" evidence="6">
    <location>
        <begin position="247"/>
        <end position="268"/>
    </location>
</feature>
<evidence type="ECO:0000256" key="2">
    <source>
        <dbReference type="ARBA" id="ARBA00022448"/>
    </source>
</evidence>
<keyword evidence="3 6" id="KW-0812">Transmembrane</keyword>